<gene>
    <name evidence="1" type="ORF">FJU08_11600</name>
</gene>
<dbReference type="AlphaFoldDB" id="A0A506UEX3"/>
<sequence>MDLIDEGRDYLQVLILALAASDGTEAGSMGRMAGNVLGLLNRVDRRLESEKAQLQAEMEIAA</sequence>
<dbReference type="EMBL" id="VHLG01000006">
    <property type="protein sequence ID" value="TPW30317.1"/>
    <property type="molecule type" value="Genomic_DNA"/>
</dbReference>
<keyword evidence="2" id="KW-1185">Reference proteome</keyword>
<name>A0A506UEX3_9HYPH</name>
<accession>A0A506UEX3</accession>
<evidence type="ECO:0000313" key="1">
    <source>
        <dbReference type="EMBL" id="TPW30317.1"/>
    </source>
</evidence>
<comment type="caution">
    <text evidence="1">The sequence shown here is derived from an EMBL/GenBank/DDBJ whole genome shotgun (WGS) entry which is preliminary data.</text>
</comment>
<organism evidence="1 2">
    <name type="scientific">Martelella alba</name>
    <dbReference type="NCBI Taxonomy" id="2590451"/>
    <lineage>
        <taxon>Bacteria</taxon>
        <taxon>Pseudomonadati</taxon>
        <taxon>Pseudomonadota</taxon>
        <taxon>Alphaproteobacteria</taxon>
        <taxon>Hyphomicrobiales</taxon>
        <taxon>Aurantimonadaceae</taxon>
        <taxon>Martelella</taxon>
    </lineage>
</organism>
<evidence type="ECO:0000313" key="2">
    <source>
        <dbReference type="Proteomes" id="UP000318801"/>
    </source>
</evidence>
<proteinExistence type="predicted"/>
<reference evidence="1 2" key="1">
    <citation type="submission" date="2019-06" db="EMBL/GenBank/DDBJ databases">
        <authorList>
            <person name="Li M."/>
        </authorList>
    </citation>
    <scope>NUCLEOTIDE SEQUENCE [LARGE SCALE GENOMIC DNA]</scope>
    <source>
        <strain evidence="1 2">BGMRC2036</strain>
    </source>
</reference>
<dbReference type="Proteomes" id="UP000318801">
    <property type="component" value="Unassembled WGS sequence"/>
</dbReference>
<protein>
    <submittedName>
        <fullName evidence="1">Uncharacterized protein</fullName>
    </submittedName>
</protein>